<dbReference type="PANTHER" id="PTHR23183:SF0">
    <property type="entry name" value="NUCLEOLAR PROTEIN 14"/>
    <property type="match status" value="1"/>
</dbReference>
<dbReference type="GO" id="GO:0030692">
    <property type="term" value="C:Noc4p-Nop14p complex"/>
    <property type="evidence" value="ECO:0007669"/>
    <property type="project" value="TreeGrafter"/>
</dbReference>
<keyword evidence="3" id="KW-0690">Ribosome biogenesis</keyword>
<evidence type="ECO:0000256" key="3">
    <source>
        <dbReference type="ARBA" id="ARBA00022517"/>
    </source>
</evidence>
<keyword evidence="5" id="KW-0539">Nucleus</keyword>
<protein>
    <submittedName>
        <fullName evidence="7">Uncharacterized protein</fullName>
    </submittedName>
</protein>
<dbReference type="Proteomes" id="UP000275846">
    <property type="component" value="Unassembled WGS sequence"/>
</dbReference>
<evidence type="ECO:0000256" key="1">
    <source>
        <dbReference type="ARBA" id="ARBA00004604"/>
    </source>
</evidence>
<dbReference type="GO" id="GO:0030490">
    <property type="term" value="P:maturation of SSU-rRNA"/>
    <property type="evidence" value="ECO:0007669"/>
    <property type="project" value="TreeGrafter"/>
</dbReference>
<evidence type="ECO:0000256" key="2">
    <source>
        <dbReference type="ARBA" id="ARBA00007466"/>
    </source>
</evidence>
<dbReference type="OrthoDB" id="441771at2759"/>
<proteinExistence type="inferred from homology"/>
<evidence type="ECO:0000256" key="5">
    <source>
        <dbReference type="ARBA" id="ARBA00023242"/>
    </source>
</evidence>
<organism evidence="7 8">
    <name type="scientific">Schistocephalus solidus</name>
    <name type="common">Tapeworm</name>
    <dbReference type="NCBI Taxonomy" id="70667"/>
    <lineage>
        <taxon>Eukaryota</taxon>
        <taxon>Metazoa</taxon>
        <taxon>Spiralia</taxon>
        <taxon>Lophotrochozoa</taxon>
        <taxon>Platyhelminthes</taxon>
        <taxon>Cestoda</taxon>
        <taxon>Eucestoda</taxon>
        <taxon>Diphyllobothriidea</taxon>
        <taxon>Diphyllobothriidae</taxon>
        <taxon>Schistocephalus</taxon>
    </lineage>
</organism>
<comment type="similarity">
    <text evidence="2">Belongs to the NOP14 family.</text>
</comment>
<keyword evidence="8" id="KW-1185">Reference proteome</keyword>
<reference evidence="7 8" key="1">
    <citation type="submission" date="2018-11" db="EMBL/GenBank/DDBJ databases">
        <authorList>
            <consortium name="Pathogen Informatics"/>
        </authorList>
    </citation>
    <scope>NUCLEOTIDE SEQUENCE [LARGE SCALE GENOMIC DNA]</scope>
    <source>
        <strain evidence="7 8">NST_G2</strain>
    </source>
</reference>
<comment type="subcellular location">
    <subcellularLocation>
        <location evidence="1">Nucleus</location>
        <location evidence="1">Nucleolus</location>
    </subcellularLocation>
</comment>
<dbReference type="Pfam" id="PF04147">
    <property type="entry name" value="Nop14"/>
    <property type="match status" value="1"/>
</dbReference>
<dbReference type="STRING" id="70667.A0A3P7C9T2"/>
<evidence type="ECO:0000256" key="6">
    <source>
        <dbReference type="ARBA" id="ARBA00024695"/>
    </source>
</evidence>
<comment type="function">
    <text evidence="6">Involved in nucleolar processing of pre-18S ribosomal RNA. Has a role in the nuclear export of 40S pre-ribosomal subunit to the cytoplasm.</text>
</comment>
<dbReference type="PANTHER" id="PTHR23183">
    <property type="entry name" value="NOP14"/>
    <property type="match status" value="1"/>
</dbReference>
<name>A0A3P7C9T2_SCHSO</name>
<evidence type="ECO:0000313" key="7">
    <source>
        <dbReference type="EMBL" id="VDL90586.1"/>
    </source>
</evidence>
<sequence length="613" mass="69364">MKEFGKVGGMIDRRIGVKGQPTTSADAMLRRHIIEKLLEYHFRVLPTTILFTLLQLQRQMETLGTEAPNASDEFLNKSVGAMKASFDDELGGLSADIVDSELFAGGLLSAVKPESRRSGHDSLLEKIAATKEQRLKRVEENEEQRKKLKNADTEWSKKVRFMLEKLANLKPKNTKTAAKMENSKREVLSLLNKLSSAKTVPPTGARVETEAVKTEKLLANLESIVAHKLEFSEQSTASAQPKQTKTEDVLLRLLCRMTAYQAPAVAYIADLLSRLAPHNLTEMVRGLLLAHILLEMIQSKISPPDEKPSDRFVRMQRLKGIFVPELVQFLTRLWTTLKTSPDSPNLLQLDQPMCSVEEYVYSQLDVRVCTGQKVIQAEEESIYRLRCLHRLVCLSRTLLEAYTSIAYLPNPALQQVFSSMSACLDDVSGSNYMSLIPAGLRTSIRQLLDALHVLNSQTQPAAIVPADEVSLVLADKMATPQALQKFHPFRSVSHIVRIDARRPKKRSAKVELRQKLAKEKRGAIRELRRDARFLANYDLQKTKARYELPFEYTSDEFYPAKPEALTSLPSLFRRHLQISEVARITLYRDSAGASYRVKPDDRDFLRPFFNSQK</sequence>
<evidence type="ECO:0000256" key="4">
    <source>
        <dbReference type="ARBA" id="ARBA00022552"/>
    </source>
</evidence>
<evidence type="ECO:0000313" key="8">
    <source>
        <dbReference type="Proteomes" id="UP000275846"/>
    </source>
</evidence>
<dbReference type="AlphaFoldDB" id="A0A3P7C9T2"/>
<dbReference type="InterPro" id="IPR007276">
    <property type="entry name" value="Nop14"/>
</dbReference>
<gene>
    <name evidence="7" type="ORF">SSLN_LOCUS4201</name>
</gene>
<accession>A0A3P7C9T2</accession>
<dbReference type="GO" id="GO:0032040">
    <property type="term" value="C:small-subunit processome"/>
    <property type="evidence" value="ECO:0007669"/>
    <property type="project" value="InterPro"/>
</dbReference>
<keyword evidence="4" id="KW-0698">rRNA processing</keyword>
<dbReference type="EMBL" id="UYSU01032781">
    <property type="protein sequence ID" value="VDL90586.1"/>
    <property type="molecule type" value="Genomic_DNA"/>
</dbReference>